<protein>
    <submittedName>
        <fullName evidence="2">Rubrerythrin</fullName>
    </submittedName>
</protein>
<dbReference type="PANTHER" id="PTHR33531">
    <property type="entry name" value="RUBRERYTHRIN SUBFAMILY"/>
    <property type="match status" value="1"/>
</dbReference>
<dbReference type="InterPro" id="IPR012347">
    <property type="entry name" value="Ferritin-like"/>
</dbReference>
<gene>
    <name evidence="2" type="ORF">EO244_12455</name>
</gene>
<dbReference type="SUPFAM" id="SSF47240">
    <property type="entry name" value="Ferritin-like"/>
    <property type="match status" value="1"/>
</dbReference>
<keyword evidence="3" id="KW-1185">Reference proteome</keyword>
<dbReference type="PANTHER" id="PTHR33531:SF10">
    <property type="entry name" value="BLR7895 PROTEIN"/>
    <property type="match status" value="1"/>
</dbReference>
<dbReference type="InterPro" id="IPR009078">
    <property type="entry name" value="Ferritin-like_SF"/>
</dbReference>
<evidence type="ECO:0000313" key="2">
    <source>
        <dbReference type="EMBL" id="RXQ91550.1"/>
    </source>
</evidence>
<dbReference type="GO" id="GO:0016491">
    <property type="term" value="F:oxidoreductase activity"/>
    <property type="evidence" value="ECO:0007669"/>
    <property type="project" value="InterPro"/>
</dbReference>
<comment type="caution">
    <text evidence="2">The sequence shown here is derived from an EMBL/GenBank/DDBJ whole genome shotgun (WGS) entry which is preliminary data.</text>
</comment>
<dbReference type="OrthoDB" id="1118885at2"/>
<dbReference type="Gene3D" id="1.20.1260.10">
    <property type="match status" value="1"/>
</dbReference>
<sequence length="156" mass="18649">MEKYNSIDEVLNFAIEQEQNEVDFYNDLADKMRVPKVEELFRDIALEKQKHILKLEAIRISGNFDHNSYDQIKELRTEHYIANVDYSNENPSYEEALLMAMEKEKATFMFYWDLAERVSSPDLQDLFYMLALHEAKQKVKMEIQFDRGSDNEFDEE</sequence>
<dbReference type="CDD" id="cd01045">
    <property type="entry name" value="Ferritin_like_AB"/>
    <property type="match status" value="1"/>
</dbReference>
<organism evidence="2 3">
    <name type="scientific">Ancylomarina salipaludis</name>
    <dbReference type="NCBI Taxonomy" id="2501299"/>
    <lineage>
        <taxon>Bacteria</taxon>
        <taxon>Pseudomonadati</taxon>
        <taxon>Bacteroidota</taxon>
        <taxon>Bacteroidia</taxon>
        <taxon>Marinilabiliales</taxon>
        <taxon>Marinifilaceae</taxon>
        <taxon>Ancylomarina</taxon>
    </lineage>
</organism>
<evidence type="ECO:0000259" key="1">
    <source>
        <dbReference type="Pfam" id="PF02915"/>
    </source>
</evidence>
<dbReference type="InterPro" id="IPR003251">
    <property type="entry name" value="Rr_diiron-bd_dom"/>
</dbReference>
<dbReference type="AlphaFoldDB" id="A0A4Q1JJN5"/>
<reference evidence="2 3" key="1">
    <citation type="submission" date="2019-01" db="EMBL/GenBank/DDBJ databases">
        <title>Ancylomarina salipaludis sp. nov., isolated from a salt marsh.</title>
        <authorList>
            <person name="Yoon J.-H."/>
        </authorList>
    </citation>
    <scope>NUCLEOTIDE SEQUENCE [LARGE SCALE GENOMIC DNA]</scope>
    <source>
        <strain evidence="2 3">SHSM-M15</strain>
    </source>
</reference>
<proteinExistence type="predicted"/>
<dbReference type="RefSeq" id="WP_129255003.1">
    <property type="nucleotide sequence ID" value="NZ_SAXA01000011.1"/>
</dbReference>
<dbReference type="Pfam" id="PF02915">
    <property type="entry name" value="Rubrerythrin"/>
    <property type="match status" value="1"/>
</dbReference>
<dbReference type="Proteomes" id="UP000289703">
    <property type="component" value="Unassembled WGS sequence"/>
</dbReference>
<feature type="domain" description="Rubrerythrin diiron-binding" evidence="1">
    <location>
        <begin position="9"/>
        <end position="135"/>
    </location>
</feature>
<name>A0A4Q1JJN5_9BACT</name>
<dbReference type="EMBL" id="SAXA01000011">
    <property type="protein sequence ID" value="RXQ91550.1"/>
    <property type="molecule type" value="Genomic_DNA"/>
</dbReference>
<dbReference type="GO" id="GO:0046872">
    <property type="term" value="F:metal ion binding"/>
    <property type="evidence" value="ECO:0007669"/>
    <property type="project" value="InterPro"/>
</dbReference>
<accession>A0A4Q1JJN5</accession>
<evidence type="ECO:0000313" key="3">
    <source>
        <dbReference type="Proteomes" id="UP000289703"/>
    </source>
</evidence>